<evidence type="ECO:0000256" key="6">
    <source>
        <dbReference type="ARBA" id="ARBA00022841"/>
    </source>
</evidence>
<evidence type="ECO:0000256" key="2">
    <source>
        <dbReference type="ARBA" id="ARBA00005182"/>
    </source>
</evidence>
<evidence type="ECO:0000313" key="8">
    <source>
        <dbReference type="EMBL" id="GJD53289.1"/>
    </source>
</evidence>
<dbReference type="InterPro" id="IPR031811">
    <property type="entry name" value="ALGX/ALGJ_SGNH-like"/>
</dbReference>
<dbReference type="EMBL" id="BPQH01000027">
    <property type="protein sequence ID" value="GJD53289.1"/>
    <property type="molecule type" value="Genomic_DNA"/>
</dbReference>
<gene>
    <name evidence="8" type="ORF">OPKNFCMD_6064</name>
</gene>
<feature type="domain" description="AlgX/AlgJ SGNH hydrolase-like" evidence="7">
    <location>
        <begin position="4"/>
        <end position="145"/>
    </location>
</feature>
<proteinExistence type="predicted"/>
<sequence length="311" mass="34763">MFHIGKDGWLFLTGGSNDVLAQYGTSWEIWRRLAAWRRLVLGRAARCRDLGAQYLHVVVPEKITVYDNKLAGLRVDARRSPARRLGRLLALSPAGRRAWIELVGPMRAGRDEADLYLRTDTHWNFPGYLLAYRAICRACGARARDFADRRTLAVAGVMDLESKMPFPRAESRIFHDLQRDAARVHAGTLVQAYEAAGRGGDLHVGAHVVYRNESAEADPRTVVLFGSSCSSYVYGMLTGALAETFRELHFVWSANIDWAYVAGVRPELVIFEIAERFLAKVPDDAFDIEAYAAERIRDMAPAARPADAVRA</sequence>
<keyword evidence="6" id="KW-0016">Alginate biosynthesis</keyword>
<reference evidence="8" key="2">
    <citation type="submission" date="2021-08" db="EMBL/GenBank/DDBJ databases">
        <authorList>
            <person name="Tani A."/>
            <person name="Ola A."/>
            <person name="Ogura Y."/>
            <person name="Katsura K."/>
            <person name="Hayashi T."/>
        </authorList>
    </citation>
    <scope>NUCLEOTIDE SEQUENCE</scope>
    <source>
        <strain evidence="8">KCTC 52305</strain>
    </source>
</reference>
<keyword evidence="5" id="KW-0574">Periplasm</keyword>
<evidence type="ECO:0000256" key="4">
    <source>
        <dbReference type="ARBA" id="ARBA00022729"/>
    </source>
</evidence>
<comment type="pathway">
    <text evidence="2">Glycan biosynthesis; alginate biosynthesis.</text>
</comment>
<accession>A0ABQ4R809</accession>
<evidence type="ECO:0000313" key="9">
    <source>
        <dbReference type="Proteomes" id="UP001055167"/>
    </source>
</evidence>
<comment type="caution">
    <text evidence="8">The sequence shown here is derived from an EMBL/GenBank/DDBJ whole genome shotgun (WGS) entry which is preliminary data.</text>
</comment>
<keyword evidence="3" id="KW-0808">Transferase</keyword>
<evidence type="ECO:0000256" key="5">
    <source>
        <dbReference type="ARBA" id="ARBA00022764"/>
    </source>
</evidence>
<reference evidence="8" key="1">
    <citation type="journal article" date="2021" name="Front. Microbiol.">
        <title>Comprehensive Comparative Genomics and Phenotyping of Methylobacterium Species.</title>
        <authorList>
            <person name="Alessa O."/>
            <person name="Ogura Y."/>
            <person name="Fujitani Y."/>
            <person name="Takami H."/>
            <person name="Hayashi T."/>
            <person name="Sahin N."/>
            <person name="Tani A."/>
        </authorList>
    </citation>
    <scope>NUCLEOTIDE SEQUENCE</scope>
    <source>
        <strain evidence="8">KCTC 52305</strain>
    </source>
</reference>
<evidence type="ECO:0000256" key="1">
    <source>
        <dbReference type="ARBA" id="ARBA00004418"/>
    </source>
</evidence>
<dbReference type="RefSeq" id="WP_128560377.1">
    <property type="nucleotide sequence ID" value="NZ_BPQH01000027.1"/>
</dbReference>
<keyword evidence="9" id="KW-1185">Reference proteome</keyword>
<comment type="subcellular location">
    <subcellularLocation>
        <location evidence="1">Periplasm</location>
    </subcellularLocation>
</comment>
<protein>
    <recommendedName>
        <fullName evidence="7">AlgX/AlgJ SGNH hydrolase-like domain-containing protein</fullName>
    </recommendedName>
</protein>
<dbReference type="Pfam" id="PF16822">
    <property type="entry name" value="ALGX"/>
    <property type="match status" value="1"/>
</dbReference>
<evidence type="ECO:0000259" key="7">
    <source>
        <dbReference type="Pfam" id="PF16822"/>
    </source>
</evidence>
<dbReference type="Proteomes" id="UP001055167">
    <property type="component" value="Unassembled WGS sequence"/>
</dbReference>
<evidence type="ECO:0000256" key="3">
    <source>
        <dbReference type="ARBA" id="ARBA00022679"/>
    </source>
</evidence>
<keyword evidence="4" id="KW-0732">Signal</keyword>
<organism evidence="8 9">
    <name type="scientific">Methylobacterium crusticola</name>
    <dbReference type="NCBI Taxonomy" id="1697972"/>
    <lineage>
        <taxon>Bacteria</taxon>
        <taxon>Pseudomonadati</taxon>
        <taxon>Pseudomonadota</taxon>
        <taxon>Alphaproteobacteria</taxon>
        <taxon>Hyphomicrobiales</taxon>
        <taxon>Methylobacteriaceae</taxon>
        <taxon>Methylobacterium</taxon>
    </lineage>
</organism>
<name>A0ABQ4R809_9HYPH</name>